<name>A0ABU5AM17_9HYPH</name>
<comment type="caution">
    <text evidence="1">The sequence shown here is derived from an EMBL/GenBank/DDBJ whole genome shotgun (WGS) entry which is preliminary data.</text>
</comment>
<protein>
    <submittedName>
        <fullName evidence="1">Uncharacterized protein</fullName>
    </submittedName>
</protein>
<evidence type="ECO:0000313" key="1">
    <source>
        <dbReference type="EMBL" id="MDX8538336.1"/>
    </source>
</evidence>
<dbReference type="RefSeq" id="WP_320320369.1">
    <property type="nucleotide sequence ID" value="NZ_JAVIIP010000005.1"/>
</dbReference>
<dbReference type="EMBL" id="JAVIIP010000005">
    <property type="protein sequence ID" value="MDX8538336.1"/>
    <property type="molecule type" value="Genomic_DNA"/>
</dbReference>
<keyword evidence="2" id="KW-1185">Reference proteome</keyword>
<proteinExistence type="predicted"/>
<reference evidence="1 2" key="1">
    <citation type="submission" date="2023-08" db="EMBL/GenBank/DDBJ databases">
        <title>Implementing the SeqCode for naming new Mesorhizobium species isolated from Vachellia karroo root nodules.</title>
        <authorList>
            <person name="Van Lill M."/>
        </authorList>
    </citation>
    <scope>NUCLEOTIDE SEQUENCE [LARGE SCALE GENOMIC DNA]</scope>
    <source>
        <strain evidence="1 2">VK4B</strain>
    </source>
</reference>
<sequence length="56" mass="5966">MHGSLLRDITIGASWRGGNAAQGENRGKKIVIGTIGIKALDWIINAFDWTLSGDIG</sequence>
<accession>A0ABU5AM17</accession>
<dbReference type="Proteomes" id="UP001276564">
    <property type="component" value="Unassembled WGS sequence"/>
</dbReference>
<gene>
    <name evidence="1" type="ORF">RFM23_11980</name>
</gene>
<organism evidence="1 2">
    <name type="scientific">Mesorhizobium abyssinicae</name>
    <dbReference type="NCBI Taxonomy" id="1209958"/>
    <lineage>
        <taxon>Bacteria</taxon>
        <taxon>Pseudomonadati</taxon>
        <taxon>Pseudomonadota</taxon>
        <taxon>Alphaproteobacteria</taxon>
        <taxon>Hyphomicrobiales</taxon>
        <taxon>Phyllobacteriaceae</taxon>
        <taxon>Mesorhizobium</taxon>
    </lineage>
</organism>
<evidence type="ECO:0000313" key="2">
    <source>
        <dbReference type="Proteomes" id="UP001276564"/>
    </source>
</evidence>